<evidence type="ECO:0000313" key="8">
    <source>
        <dbReference type="Proteomes" id="UP000192359"/>
    </source>
</evidence>
<dbReference type="GO" id="GO:0032259">
    <property type="term" value="P:methylation"/>
    <property type="evidence" value="ECO:0007669"/>
    <property type="project" value="UniProtKB-KW"/>
</dbReference>
<gene>
    <name evidence="7" type="ORF">A7979_02220</name>
</gene>
<evidence type="ECO:0000313" key="7">
    <source>
        <dbReference type="EMBL" id="ORC18837.1"/>
    </source>
</evidence>
<name>A0A1Y1RQQ9_9MICC</name>
<dbReference type="REBASE" id="201853">
    <property type="entry name" value="M.RnaPT32ORF2220P"/>
</dbReference>
<evidence type="ECO:0000256" key="1">
    <source>
        <dbReference type="ARBA" id="ARBA00011975"/>
    </source>
</evidence>
<dbReference type="PRINTS" id="PR00105">
    <property type="entry name" value="C5METTRFRASE"/>
</dbReference>
<dbReference type="GO" id="GO:0044027">
    <property type="term" value="P:negative regulation of gene expression via chromosomal CpG island methylation"/>
    <property type="evidence" value="ECO:0007669"/>
    <property type="project" value="TreeGrafter"/>
</dbReference>
<dbReference type="GO" id="GO:0003886">
    <property type="term" value="F:DNA (cytosine-5-)-methyltransferase activity"/>
    <property type="evidence" value="ECO:0007669"/>
    <property type="project" value="UniProtKB-EC"/>
</dbReference>
<dbReference type="InterPro" id="IPR029063">
    <property type="entry name" value="SAM-dependent_MTases_sf"/>
</dbReference>
<evidence type="ECO:0000256" key="4">
    <source>
        <dbReference type="ARBA" id="ARBA00022691"/>
    </source>
</evidence>
<dbReference type="EC" id="2.1.1.37" evidence="1"/>
<protein>
    <recommendedName>
        <fullName evidence="1">DNA (cytosine-5-)-methyltransferase</fullName>
        <ecNumber evidence="1">2.1.1.37</ecNumber>
    </recommendedName>
</protein>
<dbReference type="EMBL" id="LXWF01000022">
    <property type="protein sequence ID" value="ORC18837.1"/>
    <property type="molecule type" value="Genomic_DNA"/>
</dbReference>
<organism evidence="7 8">
    <name type="scientific">Rothia nasimurium</name>
    <dbReference type="NCBI Taxonomy" id="85336"/>
    <lineage>
        <taxon>Bacteria</taxon>
        <taxon>Bacillati</taxon>
        <taxon>Actinomycetota</taxon>
        <taxon>Actinomycetes</taxon>
        <taxon>Micrococcales</taxon>
        <taxon>Micrococcaceae</taxon>
        <taxon>Rothia</taxon>
    </lineage>
</organism>
<reference evidence="7 8" key="1">
    <citation type="submission" date="2016-05" db="EMBL/GenBank/DDBJ databases">
        <title>Draft genome sequence of a porcine commensal Rothia nasimurium.</title>
        <authorList>
            <person name="Gaiser R.A."/>
            <person name="Van Baarlen P."/>
            <person name="Wells J.M."/>
        </authorList>
    </citation>
    <scope>NUCLEOTIDE SEQUENCE [LARGE SCALE GENOMIC DNA]</scope>
    <source>
        <strain evidence="7 8">PT-32</strain>
    </source>
</reference>
<keyword evidence="8" id="KW-1185">Reference proteome</keyword>
<dbReference type="OrthoDB" id="9813719at2"/>
<keyword evidence="5" id="KW-0680">Restriction system</keyword>
<keyword evidence="4 6" id="KW-0949">S-adenosyl-L-methionine</keyword>
<sequence>MRSDLTYVSLFSVAGLGCYGFKQAGFKCVGTAELLAKRLEVQKANQVCSNDDAYYLGDLSSDEFLERIASDVKTRTSDLTFVAATPPCQGMSVANHKKGDELNRNSLVVKSLTFIASTRPRFFVLENVRAFLTATCMDVDGNLKPISEAIDNNLAGEYSIFKKVVNLKDYGAPSSRTRTLVIGVRRDIHDVTPSDLFPEKTVPPTLFDLIGHLPSLNKMGEIYESDIFHSFRPYDPRMRPWISGLKPGESAFQNEDPTLRPHRIVNGKFVENKNSNGDKYQRNRWEKVAPCVHTRNDILASQATVHPVDDRVFSVRELCLMMGVPNEFRWAHFSDKELNRLPLEQKQEFIREHDTNIRQCLGEGVPTPIFSLLQAKHGK</sequence>
<dbReference type="Proteomes" id="UP000192359">
    <property type="component" value="Unassembled WGS sequence"/>
</dbReference>
<dbReference type="AlphaFoldDB" id="A0A1Y1RQQ9"/>
<evidence type="ECO:0000256" key="2">
    <source>
        <dbReference type="ARBA" id="ARBA00022603"/>
    </source>
</evidence>
<comment type="similarity">
    <text evidence="6">Belongs to the class I-like SAM-binding methyltransferase superfamily. C5-methyltransferase family.</text>
</comment>
<dbReference type="PROSITE" id="PS51257">
    <property type="entry name" value="PROKAR_LIPOPROTEIN"/>
    <property type="match status" value="1"/>
</dbReference>
<proteinExistence type="inferred from homology"/>
<dbReference type="Gene3D" id="3.90.120.10">
    <property type="entry name" value="DNA Methylase, subunit A, domain 2"/>
    <property type="match status" value="1"/>
</dbReference>
<dbReference type="PROSITE" id="PS51679">
    <property type="entry name" value="SAM_MT_C5"/>
    <property type="match status" value="1"/>
</dbReference>
<keyword evidence="3 6" id="KW-0808">Transferase</keyword>
<dbReference type="InterPro" id="IPR001525">
    <property type="entry name" value="C5_MeTfrase"/>
</dbReference>
<dbReference type="PANTHER" id="PTHR10629:SF52">
    <property type="entry name" value="DNA (CYTOSINE-5)-METHYLTRANSFERASE 1"/>
    <property type="match status" value="1"/>
</dbReference>
<dbReference type="Pfam" id="PF00145">
    <property type="entry name" value="DNA_methylase"/>
    <property type="match status" value="1"/>
</dbReference>
<dbReference type="Gene3D" id="3.40.50.150">
    <property type="entry name" value="Vaccinia Virus protein VP39"/>
    <property type="match status" value="1"/>
</dbReference>
<evidence type="ECO:0000256" key="5">
    <source>
        <dbReference type="ARBA" id="ARBA00022747"/>
    </source>
</evidence>
<keyword evidence="2 6" id="KW-0489">Methyltransferase</keyword>
<accession>A0A1Y1RQQ9</accession>
<dbReference type="GO" id="GO:0009307">
    <property type="term" value="P:DNA restriction-modification system"/>
    <property type="evidence" value="ECO:0007669"/>
    <property type="project" value="UniProtKB-KW"/>
</dbReference>
<evidence type="ECO:0000256" key="6">
    <source>
        <dbReference type="PROSITE-ProRule" id="PRU01016"/>
    </source>
</evidence>
<dbReference type="InterPro" id="IPR050390">
    <property type="entry name" value="C5-Methyltransferase"/>
</dbReference>
<dbReference type="GO" id="GO:0003677">
    <property type="term" value="F:DNA binding"/>
    <property type="evidence" value="ECO:0007669"/>
    <property type="project" value="TreeGrafter"/>
</dbReference>
<comment type="caution">
    <text evidence="7">The sequence shown here is derived from an EMBL/GenBank/DDBJ whole genome shotgun (WGS) entry which is preliminary data.</text>
</comment>
<dbReference type="SUPFAM" id="SSF53335">
    <property type="entry name" value="S-adenosyl-L-methionine-dependent methyltransferases"/>
    <property type="match status" value="1"/>
</dbReference>
<dbReference type="RefSeq" id="WP_083091702.1">
    <property type="nucleotide sequence ID" value="NZ_LXWF01000022.1"/>
</dbReference>
<feature type="active site" evidence="6">
    <location>
        <position position="88"/>
    </location>
</feature>
<evidence type="ECO:0000256" key="3">
    <source>
        <dbReference type="ARBA" id="ARBA00022679"/>
    </source>
</evidence>
<dbReference type="PANTHER" id="PTHR10629">
    <property type="entry name" value="CYTOSINE-SPECIFIC METHYLTRANSFERASE"/>
    <property type="match status" value="1"/>
</dbReference>